<organism evidence="1 2">
    <name type="scientific">Rotaria socialis</name>
    <dbReference type="NCBI Taxonomy" id="392032"/>
    <lineage>
        <taxon>Eukaryota</taxon>
        <taxon>Metazoa</taxon>
        <taxon>Spiralia</taxon>
        <taxon>Gnathifera</taxon>
        <taxon>Rotifera</taxon>
        <taxon>Eurotatoria</taxon>
        <taxon>Bdelloidea</taxon>
        <taxon>Philodinida</taxon>
        <taxon>Philodinidae</taxon>
        <taxon>Rotaria</taxon>
    </lineage>
</organism>
<dbReference type="AlphaFoldDB" id="A0A820R2W0"/>
<dbReference type="Proteomes" id="UP000663862">
    <property type="component" value="Unassembled WGS sequence"/>
</dbReference>
<evidence type="ECO:0000313" key="1">
    <source>
        <dbReference type="EMBL" id="CAF4432139.1"/>
    </source>
</evidence>
<dbReference type="EMBL" id="CAJOBQ010000900">
    <property type="protein sequence ID" value="CAF4432139.1"/>
    <property type="molecule type" value="Genomic_DNA"/>
</dbReference>
<sequence>MANAISHVKVQALIDGLMNVHADNEPIPANQIARVIDALVKLCDIRLDDKEKEIWLTEITGKGAGIGGFVQSRSMLKTKLLKIEKIREDIPVVCRAVYCDCVLDCVVTVDIMNKASFQKGISWNGCIFTETLEIFIDDDSYVLKYHGKNFKTVVRDTDEGCNRAKEATLKCALFDGNSNGVNMKEKTLESLYKLDNVVNGCDDKENETIIMKHIIGEKCPTKFDFIQIEVNTNMEDGRI</sequence>
<reference evidence="1" key="1">
    <citation type="submission" date="2021-02" db="EMBL/GenBank/DDBJ databases">
        <authorList>
            <person name="Nowell W R."/>
        </authorList>
    </citation>
    <scope>NUCLEOTIDE SEQUENCE</scope>
</reference>
<protein>
    <submittedName>
        <fullName evidence="1">Uncharacterized protein</fullName>
    </submittedName>
</protein>
<name>A0A820R2W0_9BILA</name>
<gene>
    <name evidence="1" type="ORF">TSG867_LOCUS15433</name>
</gene>
<accession>A0A820R2W0</accession>
<comment type="caution">
    <text evidence="1">The sequence shown here is derived from an EMBL/GenBank/DDBJ whole genome shotgun (WGS) entry which is preliminary data.</text>
</comment>
<evidence type="ECO:0000313" key="2">
    <source>
        <dbReference type="Proteomes" id="UP000663862"/>
    </source>
</evidence>
<proteinExistence type="predicted"/>